<gene>
    <name evidence="1" type="ORF">IV43_GL000995</name>
    <name evidence="2" type="ORF">LAC1533_2038</name>
</gene>
<dbReference type="EMBL" id="LT630287">
    <property type="protein sequence ID" value="SFV41461.1"/>
    <property type="molecule type" value="Genomic_DNA"/>
</dbReference>
<reference evidence="4" key="3">
    <citation type="submission" date="2016-11" db="EMBL/GenBank/DDBJ databases">
        <authorList>
            <person name="Papadimitriou K."/>
        </authorList>
    </citation>
    <scope>NUCLEOTIDE SEQUENCE [LARGE SCALE GENOMIC DNA]</scope>
    <source>
        <strain evidence="4">ACA-DC 1533</strain>
    </source>
</reference>
<dbReference type="OrthoDB" id="2248172at2"/>
<dbReference type="RefSeq" id="WP_056988070.1">
    <property type="nucleotide sequence ID" value="NZ_CP173417.1"/>
</dbReference>
<evidence type="ECO:0000313" key="4">
    <source>
        <dbReference type="Proteomes" id="UP000190935"/>
    </source>
</evidence>
<dbReference type="Proteomes" id="UP000051491">
    <property type="component" value="Unassembled WGS sequence"/>
</dbReference>
<reference evidence="2" key="2">
    <citation type="submission" date="2016-11" db="EMBL/GenBank/DDBJ databases">
        <authorList>
            <person name="Jaros S."/>
            <person name="Januszkiewicz K."/>
            <person name="Wedrychowicz H."/>
        </authorList>
    </citation>
    <scope>NUCLEOTIDE SEQUENCE [LARGE SCALE GENOMIC DNA]</scope>
    <source>
        <strain evidence="2">ACA-DC 1533</strain>
    </source>
</reference>
<protein>
    <recommendedName>
        <fullName evidence="5">Acetyl-CoA carboxylase</fullName>
    </recommendedName>
</protein>
<name>A0A0R2KC65_9LACO</name>
<organism evidence="1 3">
    <name type="scientific">Ligilactobacillus acidipiscis</name>
    <dbReference type="NCBI Taxonomy" id="89059"/>
    <lineage>
        <taxon>Bacteria</taxon>
        <taxon>Bacillati</taxon>
        <taxon>Bacillota</taxon>
        <taxon>Bacilli</taxon>
        <taxon>Lactobacillales</taxon>
        <taxon>Lactobacillaceae</taxon>
        <taxon>Ligilactobacillus</taxon>
    </lineage>
</organism>
<evidence type="ECO:0008006" key="5">
    <source>
        <dbReference type="Google" id="ProtNLM"/>
    </source>
</evidence>
<dbReference type="KEGG" id="laca:LAC1533_2038"/>
<proteinExistence type="predicted"/>
<sequence length="105" mass="12996">MKTAVQHVDVMEERINHYFKPHIRARYQIQIVNDKFDHSFNFFFLYKMGNENTRSIPIRVIKDYDWVYFEKIVRELHRRVNFTLRFTGFTGEIWQSNGKMIPRYM</sequence>
<evidence type="ECO:0000313" key="1">
    <source>
        <dbReference type="EMBL" id="KRN84908.1"/>
    </source>
</evidence>
<dbReference type="Proteomes" id="UP000190935">
    <property type="component" value="Chromosome I"/>
</dbReference>
<dbReference type="GeneID" id="95350144"/>
<accession>A0A0R2KC65</accession>
<dbReference type="STRING" id="89059.LAC1533_2038"/>
<dbReference type="AlphaFoldDB" id="A0A0R2KC65"/>
<reference evidence="1 3" key="1">
    <citation type="journal article" date="2015" name="Genome Announc.">
        <title>Expanding the biotechnology potential of lactobacilli through comparative genomics of 213 strains and associated genera.</title>
        <authorList>
            <person name="Sun Z."/>
            <person name="Harris H.M."/>
            <person name="McCann A."/>
            <person name="Guo C."/>
            <person name="Argimon S."/>
            <person name="Zhang W."/>
            <person name="Yang X."/>
            <person name="Jeffery I.B."/>
            <person name="Cooney J.C."/>
            <person name="Kagawa T.F."/>
            <person name="Liu W."/>
            <person name="Song Y."/>
            <person name="Salvetti E."/>
            <person name="Wrobel A."/>
            <person name="Rasinkangas P."/>
            <person name="Parkhill J."/>
            <person name="Rea M.C."/>
            <person name="O'Sullivan O."/>
            <person name="Ritari J."/>
            <person name="Douillard F.P."/>
            <person name="Paul Ross R."/>
            <person name="Yang R."/>
            <person name="Briner A.E."/>
            <person name="Felis G.E."/>
            <person name="de Vos W.M."/>
            <person name="Barrangou R."/>
            <person name="Klaenhammer T.R."/>
            <person name="Caufield P.W."/>
            <person name="Cui Y."/>
            <person name="Zhang H."/>
            <person name="O'Toole P.W."/>
        </authorList>
    </citation>
    <scope>NUCLEOTIDE SEQUENCE [LARGE SCALE GENOMIC DNA]</scope>
    <source>
        <strain evidence="1 3">DSM 15353</strain>
    </source>
</reference>
<evidence type="ECO:0000313" key="2">
    <source>
        <dbReference type="EMBL" id="SFV41461.1"/>
    </source>
</evidence>
<dbReference type="EMBL" id="JQBK01000024">
    <property type="protein sequence ID" value="KRN84908.1"/>
    <property type="molecule type" value="Genomic_DNA"/>
</dbReference>
<dbReference type="PATRIC" id="fig|89059.3.peg.1051"/>
<evidence type="ECO:0000313" key="3">
    <source>
        <dbReference type="Proteomes" id="UP000051491"/>
    </source>
</evidence>